<accession>A0A6P7J1X7</accession>
<dbReference type="GeneID" id="114441796"/>
<comment type="catalytic activity">
    <reaction evidence="1">
        <text>Exonucleolytic cleavage of poly(A) to 5'-AMP.</text>
        <dbReference type="EC" id="3.1.13.4"/>
    </reaction>
</comment>
<evidence type="ECO:0000256" key="4">
    <source>
        <dbReference type="ARBA" id="ARBA00008372"/>
    </source>
</evidence>
<evidence type="ECO:0000256" key="11">
    <source>
        <dbReference type="ARBA" id="ARBA00022839"/>
    </source>
</evidence>
<dbReference type="SUPFAM" id="SSF82708">
    <property type="entry name" value="R3H domain"/>
    <property type="match status" value="1"/>
</dbReference>
<dbReference type="PANTHER" id="PTHR15092:SF44">
    <property type="entry name" value="POLY(A)-SPECIFIC RIBONUCLEASE PARN"/>
    <property type="match status" value="1"/>
</dbReference>
<keyword evidence="10" id="KW-0378">Hydrolase</keyword>
<dbReference type="GO" id="GO:0046872">
    <property type="term" value="F:metal ion binding"/>
    <property type="evidence" value="ECO:0007669"/>
    <property type="project" value="UniProtKB-KW"/>
</dbReference>
<dbReference type="PROSITE" id="PS51061">
    <property type="entry name" value="R3H"/>
    <property type="match status" value="1"/>
</dbReference>
<feature type="compositionally biased region" description="Low complexity" evidence="15">
    <location>
        <begin position="160"/>
        <end position="173"/>
    </location>
</feature>
<dbReference type="CDD" id="cd02637">
    <property type="entry name" value="R3H_PARN"/>
    <property type="match status" value="1"/>
</dbReference>
<dbReference type="InterPro" id="IPR006941">
    <property type="entry name" value="RNase_CAF1"/>
</dbReference>
<dbReference type="CTD" id="5073"/>
<keyword evidence="9" id="KW-0479">Metal-binding</keyword>
<dbReference type="GO" id="GO:0003723">
    <property type="term" value="F:RNA binding"/>
    <property type="evidence" value="ECO:0007669"/>
    <property type="project" value="UniProtKB-KW"/>
</dbReference>
<comment type="similarity">
    <text evidence="4">Belongs to the CAF1 family.</text>
</comment>
<evidence type="ECO:0000256" key="13">
    <source>
        <dbReference type="ARBA" id="ARBA00023242"/>
    </source>
</evidence>
<dbReference type="InterPro" id="IPR001374">
    <property type="entry name" value="R3H_dom"/>
</dbReference>
<evidence type="ECO:0000256" key="3">
    <source>
        <dbReference type="ARBA" id="ARBA00004496"/>
    </source>
</evidence>
<dbReference type="InParanoid" id="A0A6P7J1X7"/>
<feature type="region of interest" description="Disordered" evidence="15">
    <location>
        <begin position="554"/>
        <end position="677"/>
    </location>
</feature>
<evidence type="ECO:0000256" key="12">
    <source>
        <dbReference type="ARBA" id="ARBA00022884"/>
    </source>
</evidence>
<evidence type="ECO:0000256" key="6">
    <source>
        <dbReference type="ARBA" id="ARBA00015918"/>
    </source>
</evidence>
<dbReference type="GO" id="GO:1990432">
    <property type="term" value="P:siRNA 3'-end processing"/>
    <property type="evidence" value="ECO:0007669"/>
    <property type="project" value="TreeGrafter"/>
</dbReference>
<evidence type="ECO:0000256" key="1">
    <source>
        <dbReference type="ARBA" id="ARBA00001663"/>
    </source>
</evidence>
<keyword evidence="12" id="KW-0694">RNA-binding</keyword>
<feature type="compositionally biased region" description="Basic and acidic residues" evidence="15">
    <location>
        <begin position="142"/>
        <end position="151"/>
    </location>
</feature>
<dbReference type="SUPFAM" id="SSF54928">
    <property type="entry name" value="RNA-binding domain, RBD"/>
    <property type="match status" value="1"/>
</dbReference>
<keyword evidence="11" id="KW-0269">Exonuclease</keyword>
<name>A0A6P7J1X7_9TELE</name>
<feature type="region of interest" description="Disordered" evidence="15">
    <location>
        <begin position="142"/>
        <end position="176"/>
    </location>
</feature>
<dbReference type="InterPro" id="IPR034042">
    <property type="entry name" value="PARN_R3H"/>
</dbReference>
<dbReference type="FunCoup" id="A0A6P7J1X7">
    <property type="interactions" value="1155"/>
</dbReference>
<gene>
    <name evidence="18" type="primary">parn</name>
</gene>
<dbReference type="Gene3D" id="3.30.420.10">
    <property type="entry name" value="Ribonuclease H-like superfamily/Ribonuclease H"/>
    <property type="match status" value="2"/>
</dbReference>
<protein>
    <recommendedName>
        <fullName evidence="6">Poly(A)-specific ribonuclease PARN</fullName>
        <ecNumber evidence="5">3.1.13.4</ecNumber>
    </recommendedName>
    <alternativeName>
        <fullName evidence="14">Polyadenylate-specific ribonuclease</fullName>
    </alternativeName>
</protein>
<dbReference type="InterPro" id="IPR036867">
    <property type="entry name" value="R3H_dom_sf"/>
</dbReference>
<comment type="subcellular location">
    <subcellularLocation>
        <location evidence="3">Cytoplasm</location>
    </subcellularLocation>
    <subcellularLocation>
        <location evidence="2">Nucleus</location>
    </subcellularLocation>
</comment>
<dbReference type="FunFam" id="3.30.420.10:FF:000196">
    <property type="entry name" value="Poly(A)-specific ribonuclease PARN"/>
    <property type="match status" value="1"/>
</dbReference>
<evidence type="ECO:0000256" key="9">
    <source>
        <dbReference type="ARBA" id="ARBA00022723"/>
    </source>
</evidence>
<dbReference type="GO" id="GO:0005634">
    <property type="term" value="C:nucleus"/>
    <property type="evidence" value="ECO:0007669"/>
    <property type="project" value="UniProtKB-SubCell"/>
</dbReference>
<evidence type="ECO:0000256" key="10">
    <source>
        <dbReference type="ARBA" id="ARBA00022801"/>
    </source>
</evidence>
<dbReference type="EC" id="3.1.13.4" evidence="5"/>
<evidence type="ECO:0000256" key="2">
    <source>
        <dbReference type="ARBA" id="ARBA00004123"/>
    </source>
</evidence>
<dbReference type="InterPro" id="IPR035979">
    <property type="entry name" value="RBD_domain_sf"/>
</dbReference>
<dbReference type="InterPro" id="IPR012337">
    <property type="entry name" value="RNaseH-like_sf"/>
</dbReference>
<evidence type="ECO:0000259" key="16">
    <source>
        <dbReference type="PROSITE" id="PS51061"/>
    </source>
</evidence>
<dbReference type="InterPro" id="IPR036397">
    <property type="entry name" value="RNaseH_sf"/>
</dbReference>
<dbReference type="GO" id="GO:1990431">
    <property type="term" value="P:priRNA 3'-end processing"/>
    <property type="evidence" value="ECO:0007669"/>
    <property type="project" value="TreeGrafter"/>
</dbReference>
<dbReference type="Pfam" id="PF04857">
    <property type="entry name" value="CAF1"/>
    <property type="match status" value="1"/>
</dbReference>
<evidence type="ECO:0000313" key="17">
    <source>
        <dbReference type="Proteomes" id="UP000515145"/>
    </source>
</evidence>
<reference evidence="18" key="1">
    <citation type="submission" date="2025-08" db="UniProtKB">
        <authorList>
            <consortium name="RefSeq"/>
        </authorList>
    </citation>
    <scope>IDENTIFICATION</scope>
</reference>
<dbReference type="FunFam" id="3.30.420.10:FF:000035">
    <property type="entry name" value="Poly(A)-specific ribonuclease PARN"/>
    <property type="match status" value="1"/>
</dbReference>
<dbReference type="PANTHER" id="PTHR15092">
    <property type="entry name" value="POLY A -SPECIFIC RIBONUCLEASE/TARGET OF EGR1, MEMBER 1"/>
    <property type="match status" value="1"/>
</dbReference>
<dbReference type="AlphaFoldDB" id="A0A6P7J1X7"/>
<dbReference type="OrthoDB" id="1432093at2759"/>
<dbReference type="RefSeq" id="XP_028270689.1">
    <property type="nucleotide sequence ID" value="XM_028414888.1"/>
</dbReference>
<dbReference type="SUPFAM" id="SSF53098">
    <property type="entry name" value="Ribonuclease H-like"/>
    <property type="match status" value="1"/>
</dbReference>
<evidence type="ECO:0000313" key="18">
    <source>
        <dbReference type="RefSeq" id="XP_028270689.1"/>
    </source>
</evidence>
<feature type="compositionally biased region" description="Basic residues" evidence="15">
    <location>
        <begin position="649"/>
        <end position="660"/>
    </location>
</feature>
<dbReference type="CDD" id="cd12428">
    <property type="entry name" value="RRM_PARN"/>
    <property type="match status" value="1"/>
</dbReference>
<keyword evidence="7" id="KW-0963">Cytoplasm</keyword>
<evidence type="ECO:0000256" key="8">
    <source>
        <dbReference type="ARBA" id="ARBA00022722"/>
    </source>
</evidence>
<dbReference type="Gene3D" id="3.30.70.330">
    <property type="match status" value="1"/>
</dbReference>
<dbReference type="FunFam" id="3.30.70.330:FF:000196">
    <property type="entry name" value="Poly(A)-specific ribonuclease PARN"/>
    <property type="match status" value="1"/>
</dbReference>
<dbReference type="InterPro" id="IPR014789">
    <property type="entry name" value="PolyA-riboNase_RNA-binding"/>
</dbReference>
<sequence length="677" mass="77036">MEVTRKNYKECLHTVYSAIEEADFLAIDGEFSGISDGPNVSALTNGLDTPEERYTKLKKHSMDFLLFQFGLCTFKYDQTKSKYIIKPFNFYIFPKPFNRTSPDIKFICQSSSIDFLASQGFDFNKVFCDGIPYLNQEEEAQLREQTEERRNQHANGVGTPSYISPSSSKGPSHVPEEHKDFINKVVEKVESLFSNDEKTLDLEPCTGFQRKLIYQTLNWKFPKGLHVETMETEKKERYIQVSKVDDEERKRREQQKLEKEQEELNDAVGFSRVIHAMSKSGKLVVGHNMLLDVMHTIHQFYCPLPEDLQDFKEVTMCVFPRLLDTKLMASTQPFKEMITNTSLAELEKQLKESPFKSPQVETAEGFPSYDTAQEQLHEAGYDAYITGLCFISMANYLGSFLTPPKAYISARSKLIEPFFNKLFLMRIIDIPYLNITGPDLQPKRDHVLYVTFPKEWKTSDLYQLFSAFGNIQVSWIDDTSAFVSLSQTDQVQIAMNTSRYAESYRIQTYAEYIQGKQQEKEKLSQTAKTWGEDGWVKSHYTSTTTTAGFGYPRMRKRSISPVQGDQGTKGADGWNQYSYQDGTGNKKMKTDGEQTNAVESKTSEGWLKTTDASDSAGSSPVPDERSPEGSVPGNDAEGTVTWQQAPAAHGRKGQKNKKKKSEAAESTTSLFEVPEVW</sequence>
<proteinExistence type="inferred from homology"/>
<organism evidence="17 18">
    <name type="scientific">Parambassis ranga</name>
    <name type="common">Indian glassy fish</name>
    <dbReference type="NCBI Taxonomy" id="210632"/>
    <lineage>
        <taxon>Eukaryota</taxon>
        <taxon>Metazoa</taxon>
        <taxon>Chordata</taxon>
        <taxon>Craniata</taxon>
        <taxon>Vertebrata</taxon>
        <taxon>Euteleostomi</taxon>
        <taxon>Actinopterygii</taxon>
        <taxon>Neopterygii</taxon>
        <taxon>Teleostei</taxon>
        <taxon>Neoteleostei</taxon>
        <taxon>Acanthomorphata</taxon>
        <taxon>Ovalentaria</taxon>
        <taxon>Ambassidae</taxon>
        <taxon>Parambassis</taxon>
    </lineage>
</organism>
<dbReference type="GO" id="GO:0004535">
    <property type="term" value="F:poly(A)-specific ribonuclease activity"/>
    <property type="evidence" value="ECO:0007669"/>
    <property type="project" value="UniProtKB-EC"/>
</dbReference>
<keyword evidence="13" id="KW-0539">Nucleus</keyword>
<dbReference type="Pfam" id="PF08675">
    <property type="entry name" value="RNA_bind"/>
    <property type="match status" value="1"/>
</dbReference>
<dbReference type="GO" id="GO:0000289">
    <property type="term" value="P:nuclear-transcribed mRNA poly(A) tail shortening"/>
    <property type="evidence" value="ECO:0007669"/>
    <property type="project" value="TreeGrafter"/>
</dbReference>
<dbReference type="InterPro" id="IPR012677">
    <property type="entry name" value="Nucleotide-bd_a/b_plait_sf"/>
</dbReference>
<evidence type="ECO:0000256" key="15">
    <source>
        <dbReference type="SAM" id="MobiDB-lite"/>
    </source>
</evidence>
<evidence type="ECO:0000256" key="5">
    <source>
        <dbReference type="ARBA" id="ARBA00012161"/>
    </source>
</evidence>
<dbReference type="InterPro" id="IPR051181">
    <property type="entry name" value="CAF1_poly(A)_ribonucleases"/>
</dbReference>
<evidence type="ECO:0000256" key="7">
    <source>
        <dbReference type="ARBA" id="ARBA00022490"/>
    </source>
</evidence>
<feature type="domain" description="R3H" evidence="16">
    <location>
        <begin position="179"/>
        <end position="245"/>
    </location>
</feature>
<keyword evidence="8" id="KW-0540">Nuclease</keyword>
<dbReference type="GO" id="GO:0005737">
    <property type="term" value="C:cytoplasm"/>
    <property type="evidence" value="ECO:0007669"/>
    <property type="project" value="UniProtKB-SubCell"/>
</dbReference>
<dbReference type="Proteomes" id="UP000515145">
    <property type="component" value="Chromosome 1"/>
</dbReference>
<keyword evidence="17" id="KW-1185">Reference proteome</keyword>
<evidence type="ECO:0000256" key="14">
    <source>
        <dbReference type="ARBA" id="ARBA00031923"/>
    </source>
</evidence>